<dbReference type="Pfam" id="PF00483">
    <property type="entry name" value="NTP_transferase"/>
    <property type="match status" value="1"/>
</dbReference>
<feature type="domain" description="Nucleotidyl transferase" evidence="9">
    <location>
        <begin position="3"/>
        <end position="199"/>
    </location>
</feature>
<evidence type="ECO:0000259" key="9">
    <source>
        <dbReference type="Pfam" id="PF00483"/>
    </source>
</evidence>
<dbReference type="EMBL" id="UOEU01000360">
    <property type="protein sequence ID" value="VAW32460.1"/>
    <property type="molecule type" value="Genomic_DNA"/>
</dbReference>
<evidence type="ECO:0000313" key="10">
    <source>
        <dbReference type="EMBL" id="VAW32460.1"/>
    </source>
</evidence>
<dbReference type="EC" id="2.7.7.24" evidence="3"/>
<evidence type="ECO:0000256" key="2">
    <source>
        <dbReference type="ARBA" id="ARBA00010480"/>
    </source>
</evidence>
<feature type="non-terminal residue" evidence="10">
    <location>
        <position position="1"/>
    </location>
</feature>
<proteinExistence type="inferred from homology"/>
<comment type="similarity">
    <text evidence="2">Belongs to the glucose-1-phosphate thymidylyltransferase family.</text>
</comment>
<comment type="catalytic activity">
    <reaction evidence="8">
        <text>dTTP + alpha-D-glucose 1-phosphate + H(+) = dTDP-alpha-D-glucose + diphosphate</text>
        <dbReference type="Rhea" id="RHEA:15225"/>
        <dbReference type="ChEBI" id="CHEBI:15378"/>
        <dbReference type="ChEBI" id="CHEBI:33019"/>
        <dbReference type="ChEBI" id="CHEBI:37568"/>
        <dbReference type="ChEBI" id="CHEBI:57477"/>
        <dbReference type="ChEBI" id="CHEBI:58601"/>
        <dbReference type="EC" id="2.7.7.24"/>
    </reaction>
</comment>
<evidence type="ECO:0000256" key="1">
    <source>
        <dbReference type="ARBA" id="ARBA00001946"/>
    </source>
</evidence>
<dbReference type="GO" id="GO:0008879">
    <property type="term" value="F:glucose-1-phosphate thymidylyltransferase activity"/>
    <property type="evidence" value="ECO:0007669"/>
    <property type="project" value="UniProtKB-EC"/>
</dbReference>
<keyword evidence="5 10" id="KW-0548">Nucleotidyltransferase</keyword>
<protein>
    <recommendedName>
        <fullName evidence="3">glucose-1-phosphate thymidylyltransferase</fullName>
        <ecNumber evidence="3">2.7.7.24</ecNumber>
    </recommendedName>
</protein>
<evidence type="ECO:0000256" key="8">
    <source>
        <dbReference type="ARBA" id="ARBA00049336"/>
    </source>
</evidence>
<evidence type="ECO:0000256" key="4">
    <source>
        <dbReference type="ARBA" id="ARBA00022679"/>
    </source>
</evidence>
<keyword evidence="6" id="KW-0479">Metal-binding</keyword>
<evidence type="ECO:0000256" key="5">
    <source>
        <dbReference type="ARBA" id="ARBA00022695"/>
    </source>
</evidence>
<evidence type="ECO:0000256" key="6">
    <source>
        <dbReference type="ARBA" id="ARBA00022723"/>
    </source>
</evidence>
<dbReference type="SUPFAM" id="SSF53448">
    <property type="entry name" value="Nucleotide-diphospho-sugar transferases"/>
    <property type="match status" value="1"/>
</dbReference>
<evidence type="ECO:0000256" key="3">
    <source>
        <dbReference type="ARBA" id="ARBA00012461"/>
    </source>
</evidence>
<dbReference type="InterPro" id="IPR005835">
    <property type="entry name" value="NTP_transferase_dom"/>
</dbReference>
<gene>
    <name evidence="10" type="ORF">MNBD_CHLOROFLEXI01-3286</name>
</gene>
<reference evidence="10" key="1">
    <citation type="submission" date="2018-06" db="EMBL/GenBank/DDBJ databases">
        <authorList>
            <person name="Zhirakovskaya E."/>
        </authorList>
    </citation>
    <scope>NUCLEOTIDE SEQUENCE</scope>
</reference>
<sequence length="256" mass="29149">VFMLADIREILIISTPQHIDLYKELLGDGSRVGLEIEYAVQPEPRGIAQAFVIGEQFINNEPCALILGDNFLYGPGLSEILQDAGKITDGGLVFAYYVRDPERYGVVEFDKDFNALSIEEKPEKAKSNYAVTGLYFYDKEVVEIAKSLKPSARKEYEITDVNNEYLRRGNLKVQLLGRGYAWMDTGTHDSLLEASNYVQTIEHRQGLKVGCIEEIAYRKGYIDSEELLKIGNRSKDNEYCVYLRWLAERPREATNL</sequence>
<dbReference type="NCBIfam" id="TIGR01207">
    <property type="entry name" value="rmlA"/>
    <property type="match status" value="1"/>
</dbReference>
<name>A0A3B0UU30_9ZZZZ</name>
<dbReference type="PANTHER" id="PTHR43532:SF1">
    <property type="entry name" value="GLUCOSE-1-PHOSPHATE THYMIDYLYLTRANSFERASE 1"/>
    <property type="match status" value="1"/>
</dbReference>
<dbReference type="GO" id="GO:0046872">
    <property type="term" value="F:metal ion binding"/>
    <property type="evidence" value="ECO:0007669"/>
    <property type="project" value="UniProtKB-KW"/>
</dbReference>
<dbReference type="InterPro" id="IPR005907">
    <property type="entry name" value="G1P_thy_trans_s"/>
</dbReference>
<comment type="cofactor">
    <cofactor evidence="1">
        <name>Mg(2+)</name>
        <dbReference type="ChEBI" id="CHEBI:18420"/>
    </cofactor>
</comment>
<evidence type="ECO:0000256" key="7">
    <source>
        <dbReference type="ARBA" id="ARBA00022842"/>
    </source>
</evidence>
<keyword evidence="4 10" id="KW-0808">Transferase</keyword>
<dbReference type="InterPro" id="IPR029044">
    <property type="entry name" value="Nucleotide-diphossugar_trans"/>
</dbReference>
<dbReference type="PANTHER" id="PTHR43532">
    <property type="entry name" value="GLUCOSE-1-PHOSPHATE THYMIDYLYLTRANSFERASE"/>
    <property type="match status" value="1"/>
</dbReference>
<keyword evidence="7" id="KW-0460">Magnesium</keyword>
<dbReference type="Gene3D" id="3.90.550.10">
    <property type="entry name" value="Spore Coat Polysaccharide Biosynthesis Protein SpsA, Chain A"/>
    <property type="match status" value="1"/>
</dbReference>
<accession>A0A3B0UU30</accession>
<dbReference type="AlphaFoldDB" id="A0A3B0UU30"/>
<organism evidence="10">
    <name type="scientific">hydrothermal vent metagenome</name>
    <dbReference type="NCBI Taxonomy" id="652676"/>
    <lineage>
        <taxon>unclassified sequences</taxon>
        <taxon>metagenomes</taxon>
        <taxon>ecological metagenomes</taxon>
    </lineage>
</organism>